<organism evidence="1 2">
    <name type="scientific">Gigaspora margarita</name>
    <dbReference type="NCBI Taxonomy" id="4874"/>
    <lineage>
        <taxon>Eukaryota</taxon>
        <taxon>Fungi</taxon>
        <taxon>Fungi incertae sedis</taxon>
        <taxon>Mucoromycota</taxon>
        <taxon>Glomeromycotina</taxon>
        <taxon>Glomeromycetes</taxon>
        <taxon>Diversisporales</taxon>
        <taxon>Gigasporaceae</taxon>
        <taxon>Gigaspora</taxon>
    </lineage>
</organism>
<dbReference type="EMBL" id="CAJVQB010134069">
    <property type="protein sequence ID" value="CAG8854154.1"/>
    <property type="molecule type" value="Genomic_DNA"/>
</dbReference>
<evidence type="ECO:0000313" key="1">
    <source>
        <dbReference type="EMBL" id="CAG8854154.1"/>
    </source>
</evidence>
<reference evidence="1 2" key="1">
    <citation type="submission" date="2021-06" db="EMBL/GenBank/DDBJ databases">
        <authorList>
            <person name="Kallberg Y."/>
            <person name="Tangrot J."/>
            <person name="Rosling A."/>
        </authorList>
    </citation>
    <scope>NUCLEOTIDE SEQUENCE [LARGE SCALE GENOMIC DNA]</scope>
    <source>
        <strain evidence="1 2">120-4 pot B 10/14</strain>
    </source>
</reference>
<protein>
    <submittedName>
        <fullName evidence="1">8476_t:CDS:1</fullName>
    </submittedName>
</protein>
<dbReference type="Proteomes" id="UP000789901">
    <property type="component" value="Unassembled WGS sequence"/>
</dbReference>
<keyword evidence="2" id="KW-1185">Reference proteome</keyword>
<gene>
    <name evidence="1" type="ORF">GMARGA_LOCUS42975</name>
</gene>
<sequence length="63" mass="7492">ISTDQWSEFSEYCTNLFIQHNISLSTNIQENINTTWYKSNIVLYKLQFIQFLTKSLEKEAIIT</sequence>
<accession>A0ABN7XJ15</accession>
<proteinExistence type="predicted"/>
<name>A0ABN7XJ15_GIGMA</name>
<comment type="caution">
    <text evidence="1">The sequence shown here is derived from an EMBL/GenBank/DDBJ whole genome shotgun (WGS) entry which is preliminary data.</text>
</comment>
<feature type="non-terminal residue" evidence="1">
    <location>
        <position position="63"/>
    </location>
</feature>
<feature type="non-terminal residue" evidence="1">
    <location>
        <position position="1"/>
    </location>
</feature>
<evidence type="ECO:0000313" key="2">
    <source>
        <dbReference type="Proteomes" id="UP000789901"/>
    </source>
</evidence>